<keyword evidence="2" id="KW-0486">Methionine biosynthesis</keyword>
<dbReference type="SUPFAM" id="SSF54631">
    <property type="entry name" value="CBS-domain pair"/>
    <property type="match status" value="2"/>
</dbReference>
<keyword evidence="3" id="KW-0129">CBS domain</keyword>
<dbReference type="AlphaFoldDB" id="A0A2V2N242"/>
<protein>
    <submittedName>
        <fullName evidence="5">Signal transduction protein</fullName>
    </submittedName>
</protein>
<dbReference type="PROSITE" id="PS51371">
    <property type="entry name" value="CBS"/>
    <property type="match status" value="3"/>
</dbReference>
<dbReference type="PANTHER" id="PTHR48108">
    <property type="entry name" value="CBS DOMAIN-CONTAINING PROTEIN CBSX2, CHLOROPLASTIC"/>
    <property type="match status" value="1"/>
</dbReference>
<keyword evidence="6" id="KW-1185">Reference proteome</keyword>
<dbReference type="SMART" id="SM00116">
    <property type="entry name" value="CBS"/>
    <property type="match status" value="4"/>
</dbReference>
<name>A0A2V2N242_9EURY</name>
<organism evidence="5 6">
    <name type="scientific">Methanospirillum lacunae</name>
    <dbReference type="NCBI Taxonomy" id="668570"/>
    <lineage>
        <taxon>Archaea</taxon>
        <taxon>Methanobacteriati</taxon>
        <taxon>Methanobacteriota</taxon>
        <taxon>Stenosarchaea group</taxon>
        <taxon>Methanomicrobia</taxon>
        <taxon>Methanomicrobiales</taxon>
        <taxon>Methanospirillaceae</taxon>
        <taxon>Methanospirillum</taxon>
    </lineage>
</organism>
<dbReference type="InterPro" id="IPR051462">
    <property type="entry name" value="CBS_domain-containing"/>
</dbReference>
<reference evidence="5 6" key="1">
    <citation type="submission" date="2018-05" db="EMBL/GenBank/DDBJ databases">
        <title>Draft genome of Methanospirillum lacunae Ki8-1.</title>
        <authorList>
            <person name="Dueholm M.S."/>
            <person name="Nielsen P.H."/>
            <person name="Bakmann L.F."/>
            <person name="Otzen D.E."/>
        </authorList>
    </citation>
    <scope>NUCLEOTIDE SEQUENCE [LARGE SCALE GENOMIC DNA]</scope>
    <source>
        <strain evidence="5 6">Ki8-1</strain>
    </source>
</reference>
<dbReference type="EMBL" id="QGMY01000006">
    <property type="protein sequence ID" value="PWR72690.1"/>
    <property type="molecule type" value="Genomic_DNA"/>
</dbReference>
<dbReference type="RefSeq" id="WP_109968201.1">
    <property type="nucleotide sequence ID" value="NZ_CP176093.1"/>
</dbReference>
<dbReference type="InterPro" id="IPR046342">
    <property type="entry name" value="CBS_dom_sf"/>
</dbReference>
<feature type="domain" description="CBS" evidence="4">
    <location>
        <begin position="136"/>
        <end position="191"/>
    </location>
</feature>
<evidence type="ECO:0000256" key="3">
    <source>
        <dbReference type="PROSITE-ProRule" id="PRU00703"/>
    </source>
</evidence>
<dbReference type="GO" id="GO:0009086">
    <property type="term" value="P:methionine biosynthetic process"/>
    <property type="evidence" value="ECO:0007669"/>
    <property type="project" value="UniProtKB-KW"/>
</dbReference>
<evidence type="ECO:0000256" key="1">
    <source>
        <dbReference type="ARBA" id="ARBA00022737"/>
    </source>
</evidence>
<comment type="caution">
    <text evidence="5">The sequence shown here is derived from an EMBL/GenBank/DDBJ whole genome shotgun (WGS) entry which is preliminary data.</text>
</comment>
<dbReference type="PANTHER" id="PTHR48108:SF26">
    <property type="entry name" value="CBS DOMAIN-CONTAINING PROTEIN DDB_G0289609"/>
    <property type="match status" value="1"/>
</dbReference>
<keyword evidence="2" id="KW-0028">Amino-acid biosynthesis</keyword>
<feature type="domain" description="CBS" evidence="4">
    <location>
        <begin position="210"/>
        <end position="259"/>
    </location>
</feature>
<dbReference type="Pfam" id="PF00571">
    <property type="entry name" value="CBS"/>
    <property type="match status" value="4"/>
</dbReference>
<dbReference type="Proteomes" id="UP000245657">
    <property type="component" value="Unassembled WGS sequence"/>
</dbReference>
<evidence type="ECO:0000256" key="2">
    <source>
        <dbReference type="ARBA" id="ARBA00023167"/>
    </source>
</evidence>
<accession>A0A2V2N242</accession>
<dbReference type="InterPro" id="IPR000644">
    <property type="entry name" value="CBS_dom"/>
</dbReference>
<evidence type="ECO:0000313" key="6">
    <source>
        <dbReference type="Proteomes" id="UP000245657"/>
    </source>
</evidence>
<proteinExistence type="predicted"/>
<keyword evidence="1" id="KW-0677">Repeat</keyword>
<evidence type="ECO:0000259" key="4">
    <source>
        <dbReference type="PROSITE" id="PS51371"/>
    </source>
</evidence>
<evidence type="ECO:0000313" key="5">
    <source>
        <dbReference type="EMBL" id="PWR72690.1"/>
    </source>
</evidence>
<sequence>MTNTILVRDVMSKPVTVAKSVPVTEALDKMLDVGMDPLIVVHNDEVVGTVSRHKIVEKLGAKHSTEVSPNAIHVSNTIDDDFTFIYDDQEVDVLIPLLQERYKLAVVYDSDNKLIGQVNSGDILGKMVPDGDLTSVMERVQFIDSGERMVHLRRKMIDENIARFVVMNEGKMAGIVSETDVAVALLKFRDSVDDRHQEHQVRNILVQDIMTASVQSVEMGSPLNKVIDLMCTKNFSSVPVTENGKVVGIVTRQSLIQAL</sequence>
<dbReference type="Gene3D" id="3.10.580.10">
    <property type="entry name" value="CBS-domain"/>
    <property type="match status" value="2"/>
</dbReference>
<dbReference type="GeneID" id="97548624"/>
<gene>
    <name evidence="5" type="ORF">DK846_06935</name>
</gene>
<feature type="domain" description="CBS" evidence="4">
    <location>
        <begin position="10"/>
        <end position="65"/>
    </location>
</feature>
<dbReference type="OrthoDB" id="8919at2157"/>